<protein>
    <submittedName>
        <fullName evidence="2">Uncharacterized protein</fullName>
    </submittedName>
</protein>
<comment type="caution">
    <text evidence="2">The sequence shown here is derived from an EMBL/GenBank/DDBJ whole genome shotgun (WGS) entry which is preliminary data.</text>
</comment>
<organism evidence="2 3">
    <name type="scientific">Neobacillus pocheonensis</name>
    <dbReference type="NCBI Taxonomy" id="363869"/>
    <lineage>
        <taxon>Bacteria</taxon>
        <taxon>Bacillati</taxon>
        <taxon>Bacillota</taxon>
        <taxon>Bacilli</taxon>
        <taxon>Bacillales</taxon>
        <taxon>Bacillaceae</taxon>
        <taxon>Neobacillus</taxon>
    </lineage>
</organism>
<accession>A0ABT0W7P9</accession>
<reference evidence="2 3" key="1">
    <citation type="submission" date="2022-06" db="EMBL/GenBank/DDBJ databases">
        <authorList>
            <person name="Jeon C.O."/>
        </authorList>
    </citation>
    <scope>NUCLEOTIDE SEQUENCE [LARGE SCALE GENOMIC DNA]</scope>
    <source>
        <strain evidence="2 3">KCTC 13943</strain>
    </source>
</reference>
<name>A0ABT0W7P9_9BACI</name>
<sequence>MESKRVPSPHVMRMRVGEGSFTSGVETDTSLNNNTPFQNLRDTPLYAQGQKEVTGVWPIGSGSKVYETTIYSGVS</sequence>
<feature type="compositionally biased region" description="Polar residues" evidence="1">
    <location>
        <begin position="20"/>
        <end position="41"/>
    </location>
</feature>
<evidence type="ECO:0000313" key="2">
    <source>
        <dbReference type="EMBL" id="MCM2532333.1"/>
    </source>
</evidence>
<evidence type="ECO:0000256" key="1">
    <source>
        <dbReference type="SAM" id="MobiDB-lite"/>
    </source>
</evidence>
<evidence type="ECO:0000313" key="3">
    <source>
        <dbReference type="Proteomes" id="UP001523262"/>
    </source>
</evidence>
<keyword evidence="3" id="KW-1185">Reference proteome</keyword>
<gene>
    <name evidence="2" type="ORF">NDK43_07910</name>
</gene>
<proteinExistence type="predicted"/>
<dbReference type="EMBL" id="JAMQCR010000001">
    <property type="protein sequence ID" value="MCM2532333.1"/>
    <property type="molecule type" value="Genomic_DNA"/>
</dbReference>
<dbReference type="Proteomes" id="UP001523262">
    <property type="component" value="Unassembled WGS sequence"/>
</dbReference>
<feature type="region of interest" description="Disordered" evidence="1">
    <location>
        <begin position="1"/>
        <end position="41"/>
    </location>
</feature>